<comment type="caution">
    <text evidence="1">The sequence shown here is derived from an EMBL/GenBank/DDBJ whole genome shotgun (WGS) entry which is preliminary data.</text>
</comment>
<proteinExistence type="predicted"/>
<dbReference type="EMBL" id="JAWDIE010000012">
    <property type="protein sequence ID" value="MEJ7138561.1"/>
    <property type="molecule type" value="Genomic_DNA"/>
</dbReference>
<protein>
    <submittedName>
        <fullName evidence="1">Uncharacterized protein</fullName>
    </submittedName>
</protein>
<accession>A0ACC6P2W0</accession>
<evidence type="ECO:0000313" key="2">
    <source>
        <dbReference type="Proteomes" id="UP001364695"/>
    </source>
</evidence>
<dbReference type="Proteomes" id="UP001364695">
    <property type="component" value="Unassembled WGS sequence"/>
</dbReference>
<name>A0ACC6P2W0_9BURK</name>
<organism evidence="1 2">
    <name type="scientific">Amphibiibacter pelophylacis</name>
    <dbReference type="NCBI Taxonomy" id="1799477"/>
    <lineage>
        <taxon>Bacteria</taxon>
        <taxon>Pseudomonadati</taxon>
        <taxon>Pseudomonadota</taxon>
        <taxon>Betaproteobacteria</taxon>
        <taxon>Burkholderiales</taxon>
        <taxon>Sphaerotilaceae</taxon>
        <taxon>Amphibiibacter</taxon>
    </lineage>
</organism>
<keyword evidence="2" id="KW-1185">Reference proteome</keyword>
<gene>
    <name evidence="1" type="ORF">RV045_08980</name>
</gene>
<reference evidence="1" key="1">
    <citation type="submission" date="2023-10" db="EMBL/GenBank/DDBJ databases">
        <title>Amphibacter perezi, gen. nov., sp. nov. a novel taxa of the family Comamonadaceae, class Betaproteobacteria isolated from the skin microbiota of Pelophylax perezi from different populations.</title>
        <authorList>
            <person name="Costa S."/>
            <person name="Proenca D.N."/>
            <person name="Lopes I."/>
            <person name="Morais P.V."/>
        </authorList>
    </citation>
    <scope>NUCLEOTIDE SEQUENCE</scope>
    <source>
        <strain evidence="1">SL12-8</strain>
    </source>
</reference>
<sequence length="516" mass="58834">MDIGKEVLAIDKLGQTNTSAAIERCVGLVEKYPNTGEFWICLGNLMSTTNQWYKTEMFARRALEIDEKKFFVARILIAMARLRVGDAESALRHINLVLEHFPTDTQCLQIRSDSLLHMRSTATDVREARLAWVKQKLPQPKIAPLTTADSTPDRPLRIGILSADLREHSVLFFFLGYIRNHDPENYPVFIYSGNEANDAATDEIKKHAAGWKNIRKMSPEAACRLIRKDKIDILLDLSGQSKGNRMDVIARRAAPIQATWMGAVETTGTREMDFRISEHDIDPAEYDEQHSEQVIRMSCLASYTPPRYSPLKTKSPSLEKGHTTLLSLNNLRKLSTECLQTWSLILREAPAARLLMMTSATLDNEALGQIKPRLEEFSFNLDQIDFLNFQPLEQYMESGHIADILLDTFPVSGLTTSLHALWMGLPVVCMEGTLSNQRLTASILRKFGLEKYIAKTHAEYIQLVLDFIENPEKLQIFRETIRDRMLGSPWMNHAARAQELEKTMRLLWQKKISNTQ</sequence>
<evidence type="ECO:0000313" key="1">
    <source>
        <dbReference type="EMBL" id="MEJ7138561.1"/>
    </source>
</evidence>